<feature type="compositionally biased region" description="Basic residues" evidence="1">
    <location>
        <begin position="32"/>
        <end position="48"/>
    </location>
</feature>
<evidence type="ECO:0000313" key="2">
    <source>
        <dbReference type="EMBL" id="KAK3305092.1"/>
    </source>
</evidence>
<protein>
    <submittedName>
        <fullName evidence="2">Uncharacterized protein</fullName>
    </submittedName>
</protein>
<dbReference type="GeneID" id="87881244"/>
<comment type="caution">
    <text evidence="2">The sequence shown here is derived from an EMBL/GenBank/DDBJ whole genome shotgun (WGS) entry which is preliminary data.</text>
</comment>
<feature type="region of interest" description="Disordered" evidence="1">
    <location>
        <begin position="1"/>
        <end position="156"/>
    </location>
</feature>
<dbReference type="Proteomes" id="UP001273166">
    <property type="component" value="Unassembled WGS sequence"/>
</dbReference>
<feature type="compositionally biased region" description="Polar residues" evidence="1">
    <location>
        <begin position="53"/>
        <end position="67"/>
    </location>
</feature>
<evidence type="ECO:0000313" key="3">
    <source>
        <dbReference type="Proteomes" id="UP001273166"/>
    </source>
</evidence>
<dbReference type="RefSeq" id="XP_062720872.1">
    <property type="nucleotide sequence ID" value="XM_062862415.1"/>
</dbReference>
<feature type="compositionally biased region" description="Polar residues" evidence="1">
    <location>
        <begin position="122"/>
        <end position="133"/>
    </location>
</feature>
<dbReference type="AlphaFoldDB" id="A0AAJ0GS15"/>
<proteinExistence type="predicted"/>
<sequence>MAPGHGNGASRPQSSTGLKNRMQPTRIQPTRAAKRKTAERVQPCKKKAPTPAPIQTQVTETANSNPETEGGYAPAAYDWGQPLSHNWNPAQDQAERSSLGLSSTRNAQPQPQGPPLQPQIQTRGLSSPATASTPAPDEDVQPRRTRAGNAVRRREEMSRRAAIAGYATEAKMEISPTLGQWRTWAPVSGETCQ</sequence>
<dbReference type="EMBL" id="JAUDZG010000004">
    <property type="protein sequence ID" value="KAK3305092.1"/>
    <property type="molecule type" value="Genomic_DNA"/>
</dbReference>
<organism evidence="2 3">
    <name type="scientific">Chaetomium strumarium</name>
    <dbReference type="NCBI Taxonomy" id="1170767"/>
    <lineage>
        <taxon>Eukaryota</taxon>
        <taxon>Fungi</taxon>
        <taxon>Dikarya</taxon>
        <taxon>Ascomycota</taxon>
        <taxon>Pezizomycotina</taxon>
        <taxon>Sordariomycetes</taxon>
        <taxon>Sordariomycetidae</taxon>
        <taxon>Sordariales</taxon>
        <taxon>Chaetomiaceae</taxon>
        <taxon>Chaetomium</taxon>
    </lineage>
</organism>
<reference evidence="2" key="2">
    <citation type="submission" date="2023-06" db="EMBL/GenBank/DDBJ databases">
        <authorList>
            <consortium name="Lawrence Berkeley National Laboratory"/>
            <person name="Mondo S.J."/>
            <person name="Hensen N."/>
            <person name="Bonometti L."/>
            <person name="Westerberg I."/>
            <person name="Brannstrom I.O."/>
            <person name="Guillou S."/>
            <person name="Cros-Aarteil S."/>
            <person name="Calhoun S."/>
            <person name="Haridas S."/>
            <person name="Kuo A."/>
            <person name="Pangilinan J."/>
            <person name="Riley R."/>
            <person name="Labutti K."/>
            <person name="Andreopoulos B."/>
            <person name="Lipzen A."/>
            <person name="Chen C."/>
            <person name="Yanf M."/>
            <person name="Daum C."/>
            <person name="Ng V."/>
            <person name="Clum A."/>
            <person name="Steindorff A."/>
            <person name="Ohm R."/>
            <person name="Martin F."/>
            <person name="Silar P."/>
            <person name="Natvig D."/>
            <person name="Lalanne C."/>
            <person name="Gautier V."/>
            <person name="Ament-Velasquez S.L."/>
            <person name="Kruys A."/>
            <person name="Hutchinson M.I."/>
            <person name="Powell A.J."/>
            <person name="Barry K."/>
            <person name="Miller A.N."/>
            <person name="Grigoriev I.V."/>
            <person name="Debuchy R."/>
            <person name="Gladieux P."/>
            <person name="Thoren M.H."/>
            <person name="Johannesson H."/>
        </authorList>
    </citation>
    <scope>NUCLEOTIDE SEQUENCE</scope>
    <source>
        <strain evidence="2">CBS 333.67</strain>
    </source>
</reference>
<name>A0AAJ0GS15_9PEZI</name>
<keyword evidence="3" id="KW-1185">Reference proteome</keyword>
<reference evidence="2" key="1">
    <citation type="journal article" date="2023" name="Mol. Phylogenet. Evol.">
        <title>Genome-scale phylogeny and comparative genomics of the fungal order Sordariales.</title>
        <authorList>
            <person name="Hensen N."/>
            <person name="Bonometti L."/>
            <person name="Westerberg I."/>
            <person name="Brannstrom I.O."/>
            <person name="Guillou S."/>
            <person name="Cros-Aarteil S."/>
            <person name="Calhoun S."/>
            <person name="Haridas S."/>
            <person name="Kuo A."/>
            <person name="Mondo S."/>
            <person name="Pangilinan J."/>
            <person name="Riley R."/>
            <person name="LaButti K."/>
            <person name="Andreopoulos B."/>
            <person name="Lipzen A."/>
            <person name="Chen C."/>
            <person name="Yan M."/>
            <person name="Daum C."/>
            <person name="Ng V."/>
            <person name="Clum A."/>
            <person name="Steindorff A."/>
            <person name="Ohm R.A."/>
            <person name="Martin F."/>
            <person name="Silar P."/>
            <person name="Natvig D.O."/>
            <person name="Lalanne C."/>
            <person name="Gautier V."/>
            <person name="Ament-Velasquez S.L."/>
            <person name="Kruys A."/>
            <person name="Hutchinson M.I."/>
            <person name="Powell A.J."/>
            <person name="Barry K."/>
            <person name="Miller A.N."/>
            <person name="Grigoriev I.V."/>
            <person name="Debuchy R."/>
            <person name="Gladieux P."/>
            <person name="Hiltunen Thoren M."/>
            <person name="Johannesson H."/>
        </authorList>
    </citation>
    <scope>NUCLEOTIDE SEQUENCE</scope>
    <source>
        <strain evidence="2">CBS 333.67</strain>
    </source>
</reference>
<feature type="compositionally biased region" description="Polar residues" evidence="1">
    <location>
        <begin position="10"/>
        <end position="28"/>
    </location>
</feature>
<gene>
    <name evidence="2" type="ORF">B0T15DRAFT_188529</name>
</gene>
<evidence type="ECO:0000256" key="1">
    <source>
        <dbReference type="SAM" id="MobiDB-lite"/>
    </source>
</evidence>
<accession>A0AAJ0GS15</accession>